<dbReference type="AlphaFoldDB" id="A0AAV2PHR2"/>
<keyword evidence="3" id="KW-1185">Reference proteome</keyword>
<comment type="caution">
    <text evidence="2">The sequence shown here is derived from an EMBL/GenBank/DDBJ whole genome shotgun (WGS) entry which is preliminary data.</text>
</comment>
<evidence type="ECO:0000313" key="2">
    <source>
        <dbReference type="EMBL" id="CAL4059151.1"/>
    </source>
</evidence>
<name>A0AAV2PHR2_MEGNR</name>
<protein>
    <recommendedName>
        <fullName evidence="1">Ig-like domain-containing protein</fullName>
    </recommendedName>
</protein>
<dbReference type="InterPro" id="IPR013783">
    <property type="entry name" value="Ig-like_fold"/>
</dbReference>
<dbReference type="EMBL" id="CAXKWB010000086">
    <property type="protein sequence ID" value="CAL4059151.1"/>
    <property type="molecule type" value="Genomic_DNA"/>
</dbReference>
<dbReference type="InterPro" id="IPR036179">
    <property type="entry name" value="Ig-like_dom_sf"/>
</dbReference>
<feature type="non-terminal residue" evidence="2">
    <location>
        <position position="119"/>
    </location>
</feature>
<evidence type="ECO:0000313" key="3">
    <source>
        <dbReference type="Proteomes" id="UP001497623"/>
    </source>
</evidence>
<dbReference type="InterPro" id="IPR007110">
    <property type="entry name" value="Ig-like_dom"/>
</dbReference>
<gene>
    <name evidence="2" type="ORF">MNOR_LOCUS398</name>
</gene>
<organism evidence="2 3">
    <name type="scientific">Meganyctiphanes norvegica</name>
    <name type="common">Northern krill</name>
    <name type="synonym">Thysanopoda norvegica</name>
    <dbReference type="NCBI Taxonomy" id="48144"/>
    <lineage>
        <taxon>Eukaryota</taxon>
        <taxon>Metazoa</taxon>
        <taxon>Ecdysozoa</taxon>
        <taxon>Arthropoda</taxon>
        <taxon>Crustacea</taxon>
        <taxon>Multicrustacea</taxon>
        <taxon>Malacostraca</taxon>
        <taxon>Eumalacostraca</taxon>
        <taxon>Eucarida</taxon>
        <taxon>Euphausiacea</taxon>
        <taxon>Euphausiidae</taxon>
        <taxon>Meganyctiphanes</taxon>
    </lineage>
</organism>
<feature type="non-terminal residue" evidence="2">
    <location>
        <position position="1"/>
    </location>
</feature>
<evidence type="ECO:0000259" key="1">
    <source>
        <dbReference type="PROSITE" id="PS50835"/>
    </source>
</evidence>
<dbReference type="Gene3D" id="2.60.40.10">
    <property type="entry name" value="Immunoglobulins"/>
    <property type="match status" value="1"/>
</dbReference>
<feature type="domain" description="Ig-like" evidence="1">
    <location>
        <begin position="32"/>
        <end position="119"/>
    </location>
</feature>
<accession>A0AAV2PHR2</accession>
<dbReference type="SUPFAM" id="SSF48726">
    <property type="entry name" value="Immunoglobulin"/>
    <property type="match status" value="1"/>
</dbReference>
<proteinExistence type="predicted"/>
<dbReference type="Proteomes" id="UP001497623">
    <property type="component" value="Unassembled WGS sequence"/>
</dbReference>
<sequence length="119" mass="13633">VQSFEIIRSPGQPYYSLPCSRNDMAATLCEVPLLMLFNYNELVVNHGEQAQLDCGIKGNYSQCFWEKDYTIFQVEDVYKGMHRGLRRPDNQVDNQCGIVIDQATNETHGTWTCIISHTL</sequence>
<reference evidence="2 3" key="1">
    <citation type="submission" date="2024-05" db="EMBL/GenBank/DDBJ databases">
        <authorList>
            <person name="Wallberg A."/>
        </authorList>
    </citation>
    <scope>NUCLEOTIDE SEQUENCE [LARGE SCALE GENOMIC DNA]</scope>
</reference>
<dbReference type="PROSITE" id="PS50835">
    <property type="entry name" value="IG_LIKE"/>
    <property type="match status" value="1"/>
</dbReference>